<dbReference type="SUPFAM" id="SSF53163">
    <property type="entry name" value="HybD-like"/>
    <property type="match status" value="1"/>
</dbReference>
<sequence length="238" mass="25754">MDMTDATERLEAQGVVGEDELRAGTRVRLRPHQRADIVDLMLADRTAEVDRVEEGTDGRRYVVVVLDYDPARDLGPMCRIGRRFFFEPEELEPLRPTGAVSGGRILVASVGDAFRVDGVFGRAVVERLRQGGCPPGVHLAEFGIRTLDLEQALPCYDKAILLQVAACGNRPGGLSVRETDLGRMVGERLDITVTCEPAAHGVHGELSPPAAVAVDHAVRLVQSLVTDLLSWHGDAVGS</sequence>
<dbReference type="EMBL" id="BAAAUX010000011">
    <property type="protein sequence ID" value="GAA2784718.1"/>
    <property type="molecule type" value="Genomic_DNA"/>
</dbReference>
<proteinExistence type="predicted"/>
<accession>A0ABN3VCN3</accession>
<gene>
    <name evidence="1" type="ORF">GCM10010470_18460</name>
</gene>
<name>A0ABN3VCN3_9PSEU</name>
<keyword evidence="2" id="KW-1185">Reference proteome</keyword>
<reference evidence="1 2" key="1">
    <citation type="journal article" date="2019" name="Int. J. Syst. Evol. Microbiol.">
        <title>The Global Catalogue of Microorganisms (GCM) 10K type strain sequencing project: providing services to taxonomists for standard genome sequencing and annotation.</title>
        <authorList>
            <consortium name="The Broad Institute Genomics Platform"/>
            <consortium name="The Broad Institute Genome Sequencing Center for Infectious Disease"/>
            <person name="Wu L."/>
            <person name="Ma J."/>
        </authorList>
    </citation>
    <scope>NUCLEOTIDE SEQUENCE [LARGE SCALE GENOMIC DNA]</scope>
    <source>
        <strain evidence="1 2">JCM 9383</strain>
    </source>
</reference>
<protein>
    <submittedName>
        <fullName evidence="1">Uncharacterized protein</fullName>
    </submittedName>
</protein>
<organism evidence="1 2">
    <name type="scientific">Saccharopolyspora taberi</name>
    <dbReference type="NCBI Taxonomy" id="60895"/>
    <lineage>
        <taxon>Bacteria</taxon>
        <taxon>Bacillati</taxon>
        <taxon>Actinomycetota</taxon>
        <taxon>Actinomycetes</taxon>
        <taxon>Pseudonocardiales</taxon>
        <taxon>Pseudonocardiaceae</taxon>
        <taxon>Saccharopolyspora</taxon>
    </lineage>
</organism>
<evidence type="ECO:0000313" key="2">
    <source>
        <dbReference type="Proteomes" id="UP001500979"/>
    </source>
</evidence>
<dbReference type="Gene3D" id="3.40.50.1450">
    <property type="entry name" value="HybD-like"/>
    <property type="match status" value="1"/>
</dbReference>
<dbReference type="InterPro" id="IPR023430">
    <property type="entry name" value="Pept_HybD-like_dom_sf"/>
</dbReference>
<comment type="caution">
    <text evidence="1">The sequence shown here is derived from an EMBL/GenBank/DDBJ whole genome shotgun (WGS) entry which is preliminary data.</text>
</comment>
<dbReference type="Proteomes" id="UP001500979">
    <property type="component" value="Unassembled WGS sequence"/>
</dbReference>
<evidence type="ECO:0000313" key="1">
    <source>
        <dbReference type="EMBL" id="GAA2784718.1"/>
    </source>
</evidence>